<evidence type="ECO:0000313" key="3">
    <source>
        <dbReference type="EMBL" id="CAK9022523.1"/>
    </source>
</evidence>
<evidence type="ECO:0000313" key="4">
    <source>
        <dbReference type="Proteomes" id="UP001642484"/>
    </source>
</evidence>
<keyword evidence="4" id="KW-1185">Reference proteome</keyword>
<name>A0ABP0K753_9DINO</name>
<keyword evidence="2" id="KW-1133">Transmembrane helix</keyword>
<feature type="region of interest" description="Disordered" evidence="1">
    <location>
        <begin position="327"/>
        <end position="361"/>
    </location>
</feature>
<evidence type="ECO:0000256" key="1">
    <source>
        <dbReference type="SAM" id="MobiDB-lite"/>
    </source>
</evidence>
<gene>
    <name evidence="3" type="ORF">CCMP2556_LOCUS14874</name>
</gene>
<feature type="transmembrane region" description="Helical" evidence="2">
    <location>
        <begin position="13"/>
        <end position="32"/>
    </location>
</feature>
<sequence>MLELRTGHNQDEFFPFGNMCAIIICCLAALLIRRVDHPRAKVPETWMKSLLYELKEICAKLQDSWSVLSQAGVDKVGAALKAGLALVKGTITGSGEPLRSCKWTTFLSAFSRTGSEAQPTAVLEVNGTHAHVPKQIGDQQVLQTTAGKRKRKAKKAKEAEAILDKEDATAQKNEFREDLDRTVDLTSLVWDRVGLQECSARVSGDVQHGRCLFSTCLPSLPVLQETGCTGCTSVEAAWLMAYTRSVSLLDKSNVKENGGCSSRNDKLNIEPLDAWDPLKSLWDKERGVAAEQGRVILMATSRWLNGDTAMPPRAMASLRFLGPTVAEAQDAKHSTEPKQDKLGGSGKTSKSRVQASGKAHVELPQSNIKVARTFIEVDEGASSLSSRLKKSMSWGDIPMCSHTELRGAFL</sequence>
<keyword evidence="2" id="KW-0472">Membrane</keyword>
<protein>
    <submittedName>
        <fullName evidence="3">Uncharacterized protein</fullName>
    </submittedName>
</protein>
<dbReference type="Proteomes" id="UP001642484">
    <property type="component" value="Unassembled WGS sequence"/>
</dbReference>
<reference evidence="3 4" key="1">
    <citation type="submission" date="2024-02" db="EMBL/GenBank/DDBJ databases">
        <authorList>
            <person name="Chen Y."/>
            <person name="Shah S."/>
            <person name="Dougan E. K."/>
            <person name="Thang M."/>
            <person name="Chan C."/>
        </authorList>
    </citation>
    <scope>NUCLEOTIDE SEQUENCE [LARGE SCALE GENOMIC DNA]</scope>
</reference>
<proteinExistence type="predicted"/>
<accession>A0ABP0K753</accession>
<evidence type="ECO:0000256" key="2">
    <source>
        <dbReference type="SAM" id="Phobius"/>
    </source>
</evidence>
<keyword evidence="2" id="KW-0812">Transmembrane</keyword>
<dbReference type="EMBL" id="CAXAMN010007724">
    <property type="protein sequence ID" value="CAK9022523.1"/>
    <property type="molecule type" value="Genomic_DNA"/>
</dbReference>
<feature type="compositionally biased region" description="Basic and acidic residues" evidence="1">
    <location>
        <begin position="329"/>
        <end position="341"/>
    </location>
</feature>
<comment type="caution">
    <text evidence="3">The sequence shown here is derived from an EMBL/GenBank/DDBJ whole genome shotgun (WGS) entry which is preliminary data.</text>
</comment>
<organism evidence="3 4">
    <name type="scientific">Durusdinium trenchii</name>
    <dbReference type="NCBI Taxonomy" id="1381693"/>
    <lineage>
        <taxon>Eukaryota</taxon>
        <taxon>Sar</taxon>
        <taxon>Alveolata</taxon>
        <taxon>Dinophyceae</taxon>
        <taxon>Suessiales</taxon>
        <taxon>Symbiodiniaceae</taxon>
        <taxon>Durusdinium</taxon>
    </lineage>
</organism>